<dbReference type="Gramene" id="KCW77131">
    <property type="protein sequence ID" value="KCW77131"/>
    <property type="gene ID" value="EUGRSUZ_D01477"/>
</dbReference>
<feature type="compositionally biased region" description="Basic residues" evidence="1">
    <location>
        <begin position="60"/>
        <end position="77"/>
    </location>
</feature>
<evidence type="ECO:0000256" key="1">
    <source>
        <dbReference type="SAM" id="MobiDB-lite"/>
    </source>
</evidence>
<dbReference type="AlphaFoldDB" id="A0A059CG31"/>
<dbReference type="PANTHER" id="PTHR46700">
    <property type="entry name" value="ARM REPEAT SUPERFAMILY PROTEIN"/>
    <property type="match status" value="1"/>
</dbReference>
<evidence type="ECO:0000313" key="2">
    <source>
        <dbReference type="EMBL" id="KCW77131.1"/>
    </source>
</evidence>
<organism evidence="2">
    <name type="scientific">Eucalyptus grandis</name>
    <name type="common">Flooded gum</name>
    <dbReference type="NCBI Taxonomy" id="71139"/>
    <lineage>
        <taxon>Eukaryota</taxon>
        <taxon>Viridiplantae</taxon>
        <taxon>Streptophyta</taxon>
        <taxon>Embryophyta</taxon>
        <taxon>Tracheophyta</taxon>
        <taxon>Spermatophyta</taxon>
        <taxon>Magnoliopsida</taxon>
        <taxon>eudicotyledons</taxon>
        <taxon>Gunneridae</taxon>
        <taxon>Pentapetalae</taxon>
        <taxon>rosids</taxon>
        <taxon>malvids</taxon>
        <taxon>Myrtales</taxon>
        <taxon>Myrtaceae</taxon>
        <taxon>Myrtoideae</taxon>
        <taxon>Eucalypteae</taxon>
        <taxon>Eucalyptus</taxon>
    </lineage>
</organism>
<gene>
    <name evidence="2" type="ORF">EUGRSUZ_D01477</name>
</gene>
<accession>A0A059CG31</accession>
<sequence>MRYERQGLPFISLIDVIIRSRAHKCWIARSNGQRAPLSGQTHTVAIATPRLNAGTLAAAGRRHLSSQHRNPSRRRISRSSPSVTENPSPSPSHVKGRAEILTFRVRVLWEIGQVRLLAKEDSEARTTLAMLGAIPPLVGMLDSSDLDSQIASL</sequence>
<dbReference type="PANTHER" id="PTHR46700:SF1">
    <property type="entry name" value="ARM REPEAT SUPERFAMILY PROTEIN"/>
    <property type="match status" value="1"/>
</dbReference>
<feature type="region of interest" description="Disordered" evidence="1">
    <location>
        <begin position="60"/>
        <end position="95"/>
    </location>
</feature>
<dbReference type="EMBL" id="KK198756">
    <property type="protein sequence ID" value="KCW77131.1"/>
    <property type="molecule type" value="Genomic_DNA"/>
</dbReference>
<name>A0A059CG31_EUCGR</name>
<dbReference type="InParanoid" id="A0A059CG31"/>
<proteinExistence type="predicted"/>
<protein>
    <submittedName>
        <fullName evidence="2">Uncharacterized protein</fullName>
    </submittedName>
</protein>
<reference evidence="2" key="1">
    <citation type="submission" date="2013-07" db="EMBL/GenBank/DDBJ databases">
        <title>The genome of Eucalyptus grandis.</title>
        <authorList>
            <person name="Schmutz J."/>
            <person name="Hayes R."/>
            <person name="Myburg A."/>
            <person name="Tuskan G."/>
            <person name="Grattapaglia D."/>
            <person name="Rokhsar D.S."/>
        </authorList>
    </citation>
    <scope>NUCLEOTIDE SEQUENCE</scope>
    <source>
        <tissue evidence="2">Leaf extractions</tissue>
    </source>
</reference>